<evidence type="ECO:0000313" key="10">
    <source>
        <dbReference type="Proteomes" id="UP000317243"/>
    </source>
</evidence>
<dbReference type="GO" id="GO:0005829">
    <property type="term" value="C:cytosol"/>
    <property type="evidence" value="ECO:0007669"/>
    <property type="project" value="TreeGrafter"/>
</dbReference>
<dbReference type="Gene3D" id="3.40.50.620">
    <property type="entry name" value="HUPs"/>
    <property type="match status" value="1"/>
</dbReference>
<dbReference type="InterPro" id="IPR042176">
    <property type="entry name" value="Pantoate_ligase_C"/>
</dbReference>
<comment type="function">
    <text evidence="8">Catalyzes the condensation of pantoate with beta-alanine in an ATP-dependent reaction via a pantoyl-adenylate intermediate.</text>
</comment>
<feature type="binding site" evidence="8">
    <location>
        <position position="61"/>
    </location>
    <ligand>
        <name>(R)-pantoate</name>
        <dbReference type="ChEBI" id="CHEBI:15980"/>
    </ligand>
</feature>
<gene>
    <name evidence="8 9" type="primary">panC</name>
    <name evidence="9" type="ORF">KOR42_08430</name>
</gene>
<dbReference type="OrthoDB" id="9773087at2"/>
<evidence type="ECO:0000313" key="9">
    <source>
        <dbReference type="EMBL" id="TWT57482.1"/>
    </source>
</evidence>
<evidence type="ECO:0000256" key="2">
    <source>
        <dbReference type="ARBA" id="ARBA00009256"/>
    </source>
</evidence>
<dbReference type="InterPro" id="IPR003721">
    <property type="entry name" value="Pantoate_ligase"/>
</dbReference>
<dbReference type="RefSeq" id="WP_146507313.1">
    <property type="nucleotide sequence ID" value="NZ_SIHI01000001.1"/>
</dbReference>
<dbReference type="EC" id="6.3.2.1" evidence="8"/>
<keyword evidence="6 8" id="KW-0067">ATP-binding</keyword>
<reference evidence="9 10" key="1">
    <citation type="submission" date="2019-02" db="EMBL/GenBank/DDBJ databases">
        <title>Deep-cultivation of Planctomycetes and their phenomic and genomic characterization uncovers novel biology.</title>
        <authorList>
            <person name="Wiegand S."/>
            <person name="Jogler M."/>
            <person name="Boedeker C."/>
            <person name="Pinto D."/>
            <person name="Vollmers J."/>
            <person name="Rivas-Marin E."/>
            <person name="Kohn T."/>
            <person name="Peeters S.H."/>
            <person name="Heuer A."/>
            <person name="Rast P."/>
            <person name="Oberbeckmann S."/>
            <person name="Bunk B."/>
            <person name="Jeske O."/>
            <person name="Meyerdierks A."/>
            <person name="Storesund J.E."/>
            <person name="Kallscheuer N."/>
            <person name="Luecker S."/>
            <person name="Lage O.M."/>
            <person name="Pohl T."/>
            <person name="Merkel B.J."/>
            <person name="Hornburger P."/>
            <person name="Mueller R.-W."/>
            <person name="Bruemmer F."/>
            <person name="Labrenz M."/>
            <person name="Spormann A.M."/>
            <person name="Op Den Camp H."/>
            <person name="Overmann J."/>
            <person name="Amann R."/>
            <person name="Jetten M.S.M."/>
            <person name="Mascher T."/>
            <person name="Medema M.H."/>
            <person name="Devos D.P."/>
            <person name="Kaster A.-K."/>
            <person name="Ovreas L."/>
            <person name="Rohde M."/>
            <person name="Galperin M.Y."/>
            <person name="Jogler C."/>
        </authorList>
    </citation>
    <scope>NUCLEOTIDE SEQUENCE [LARGE SCALE GENOMIC DNA]</scope>
    <source>
        <strain evidence="9 10">KOR42</strain>
    </source>
</reference>
<dbReference type="EMBL" id="SIHI01000001">
    <property type="protein sequence ID" value="TWT57482.1"/>
    <property type="molecule type" value="Genomic_DNA"/>
</dbReference>
<dbReference type="FunFam" id="3.40.50.620:FF:000013">
    <property type="entry name" value="Pantothenate synthetase"/>
    <property type="match status" value="1"/>
</dbReference>
<feature type="binding site" evidence="8">
    <location>
        <begin position="30"/>
        <end position="37"/>
    </location>
    <ligand>
        <name>ATP</name>
        <dbReference type="ChEBI" id="CHEBI:30616"/>
    </ligand>
</feature>
<dbReference type="InterPro" id="IPR004821">
    <property type="entry name" value="Cyt_trans-like"/>
</dbReference>
<evidence type="ECO:0000256" key="8">
    <source>
        <dbReference type="HAMAP-Rule" id="MF_00158"/>
    </source>
</evidence>
<dbReference type="AlphaFoldDB" id="A0A5C5X647"/>
<comment type="pathway">
    <text evidence="1 8">Cofactor biosynthesis; (R)-pantothenate biosynthesis; (R)-pantothenate from (R)-pantoate and beta-alanine: step 1/1.</text>
</comment>
<organism evidence="9 10">
    <name type="scientific">Thalassoglobus neptunius</name>
    <dbReference type="NCBI Taxonomy" id="1938619"/>
    <lineage>
        <taxon>Bacteria</taxon>
        <taxon>Pseudomonadati</taxon>
        <taxon>Planctomycetota</taxon>
        <taxon>Planctomycetia</taxon>
        <taxon>Planctomycetales</taxon>
        <taxon>Planctomycetaceae</taxon>
        <taxon>Thalassoglobus</taxon>
    </lineage>
</organism>
<keyword evidence="10" id="KW-1185">Reference proteome</keyword>
<dbReference type="Pfam" id="PF02569">
    <property type="entry name" value="Pantoate_ligase"/>
    <property type="match status" value="1"/>
</dbReference>
<feature type="binding site" evidence="8">
    <location>
        <position position="61"/>
    </location>
    <ligand>
        <name>beta-alanine</name>
        <dbReference type="ChEBI" id="CHEBI:57966"/>
    </ligand>
</feature>
<name>A0A5C5X647_9PLAN</name>
<comment type="subunit">
    <text evidence="8">Homodimer.</text>
</comment>
<evidence type="ECO:0000256" key="1">
    <source>
        <dbReference type="ARBA" id="ARBA00004990"/>
    </source>
</evidence>
<comment type="caution">
    <text evidence="9">The sequence shown here is derived from an EMBL/GenBank/DDBJ whole genome shotgun (WGS) entry which is preliminary data.</text>
</comment>
<evidence type="ECO:0000256" key="3">
    <source>
        <dbReference type="ARBA" id="ARBA00022598"/>
    </source>
</evidence>
<evidence type="ECO:0000256" key="4">
    <source>
        <dbReference type="ARBA" id="ARBA00022655"/>
    </source>
</evidence>
<dbReference type="NCBIfam" id="TIGR00125">
    <property type="entry name" value="cyt_tran_rel"/>
    <property type="match status" value="1"/>
</dbReference>
<dbReference type="PANTHER" id="PTHR21299:SF1">
    <property type="entry name" value="PANTOATE--BETA-ALANINE LIGASE"/>
    <property type="match status" value="1"/>
</dbReference>
<keyword evidence="5 8" id="KW-0547">Nucleotide-binding</keyword>
<comment type="catalytic activity">
    <reaction evidence="7 8">
        <text>(R)-pantoate + beta-alanine + ATP = (R)-pantothenate + AMP + diphosphate + H(+)</text>
        <dbReference type="Rhea" id="RHEA:10912"/>
        <dbReference type="ChEBI" id="CHEBI:15378"/>
        <dbReference type="ChEBI" id="CHEBI:15980"/>
        <dbReference type="ChEBI" id="CHEBI:29032"/>
        <dbReference type="ChEBI" id="CHEBI:30616"/>
        <dbReference type="ChEBI" id="CHEBI:33019"/>
        <dbReference type="ChEBI" id="CHEBI:57966"/>
        <dbReference type="ChEBI" id="CHEBI:456215"/>
        <dbReference type="EC" id="6.3.2.1"/>
    </reaction>
</comment>
<comment type="subcellular location">
    <subcellularLocation>
        <location evidence="8">Cytoplasm</location>
    </subcellularLocation>
</comment>
<keyword evidence="4 8" id="KW-0566">Pantothenate biosynthesis</keyword>
<evidence type="ECO:0000256" key="5">
    <source>
        <dbReference type="ARBA" id="ARBA00022741"/>
    </source>
</evidence>
<dbReference type="GO" id="GO:0005524">
    <property type="term" value="F:ATP binding"/>
    <property type="evidence" value="ECO:0007669"/>
    <property type="project" value="UniProtKB-KW"/>
</dbReference>
<dbReference type="SUPFAM" id="SSF52374">
    <property type="entry name" value="Nucleotidylyl transferase"/>
    <property type="match status" value="1"/>
</dbReference>
<evidence type="ECO:0000256" key="6">
    <source>
        <dbReference type="ARBA" id="ARBA00022840"/>
    </source>
</evidence>
<dbReference type="InterPro" id="IPR014729">
    <property type="entry name" value="Rossmann-like_a/b/a_fold"/>
</dbReference>
<dbReference type="CDD" id="cd00560">
    <property type="entry name" value="PanC"/>
    <property type="match status" value="1"/>
</dbReference>
<keyword evidence="3 8" id="KW-0436">Ligase</keyword>
<dbReference type="Proteomes" id="UP000317243">
    <property type="component" value="Unassembled WGS sequence"/>
</dbReference>
<comment type="similarity">
    <text evidence="2 8">Belongs to the pantothenate synthetase family.</text>
</comment>
<keyword evidence="8" id="KW-0963">Cytoplasm</keyword>
<dbReference type="PANTHER" id="PTHR21299">
    <property type="entry name" value="CYTIDYLATE KINASE/PANTOATE-BETA-ALANINE LIGASE"/>
    <property type="match status" value="1"/>
</dbReference>
<dbReference type="GO" id="GO:0004592">
    <property type="term" value="F:pantoate-beta-alanine ligase activity"/>
    <property type="evidence" value="ECO:0007669"/>
    <property type="project" value="UniProtKB-UniRule"/>
</dbReference>
<proteinExistence type="inferred from homology"/>
<feature type="binding site" evidence="8">
    <location>
        <begin position="184"/>
        <end position="187"/>
    </location>
    <ligand>
        <name>ATP</name>
        <dbReference type="ChEBI" id="CHEBI:30616"/>
    </ligand>
</feature>
<feature type="binding site" evidence="8">
    <location>
        <position position="153"/>
    </location>
    <ligand>
        <name>(R)-pantoate</name>
        <dbReference type="ChEBI" id="CHEBI:15980"/>
    </ligand>
</feature>
<comment type="miscellaneous">
    <text evidence="8">The reaction proceeds by a bi uni uni bi ping pong mechanism.</text>
</comment>
<feature type="active site" description="Proton donor" evidence="8">
    <location>
        <position position="37"/>
    </location>
</feature>
<protein>
    <recommendedName>
        <fullName evidence="8">Pantothenate synthetase</fullName>
        <shortName evidence="8">PS</shortName>
        <ecNumber evidence="8">6.3.2.1</ecNumber>
    </recommendedName>
    <alternativeName>
        <fullName evidence="8">Pantoate--beta-alanine ligase</fullName>
    </alternativeName>
    <alternativeName>
        <fullName evidence="8">Pantoate-activating enzyme</fullName>
    </alternativeName>
</protein>
<dbReference type="Gene3D" id="3.30.1300.10">
    <property type="entry name" value="Pantoate-beta-alanine ligase, C-terminal domain"/>
    <property type="match status" value="1"/>
</dbReference>
<dbReference type="HAMAP" id="MF_00158">
    <property type="entry name" value="PanC"/>
    <property type="match status" value="1"/>
</dbReference>
<dbReference type="UniPathway" id="UPA00028">
    <property type="reaction ID" value="UER00005"/>
</dbReference>
<dbReference type="GO" id="GO:0015940">
    <property type="term" value="P:pantothenate biosynthetic process"/>
    <property type="evidence" value="ECO:0007669"/>
    <property type="project" value="UniProtKB-UniRule"/>
</dbReference>
<dbReference type="NCBIfam" id="TIGR00018">
    <property type="entry name" value="panC"/>
    <property type="match status" value="1"/>
</dbReference>
<sequence length="283" mass="31524">MEVTTEVRETRQLLREARQKGCRIGCVPTMGALHAGHLSLVEECRKSVDFVLVTIFVNPTQFGPSEDLERYPRPLAQDLNACEHAQVDAVFTPEISTLYPEGFDTWVECGEISRILEGASRPGHFRGVTTIVAKLLNIVQPDVACFGQKDYQQQTIIRQMVRDLDIPTEIVVCPTLREADGLALSSRNAYLNEQQRASAVALFQALEQAEELLQAGNVSFQEVEEAMIERLKSFEGVDPEYAVIRNPDTLQEPSESLTSVVALIAARLGKTRLIDNRTIPITK</sequence>
<accession>A0A5C5X647</accession>
<feature type="binding site" evidence="8">
    <location>
        <position position="176"/>
    </location>
    <ligand>
        <name>ATP</name>
        <dbReference type="ChEBI" id="CHEBI:30616"/>
    </ligand>
</feature>
<feature type="binding site" evidence="8">
    <location>
        <begin position="147"/>
        <end position="150"/>
    </location>
    <ligand>
        <name>ATP</name>
        <dbReference type="ChEBI" id="CHEBI:30616"/>
    </ligand>
</feature>
<evidence type="ECO:0000256" key="7">
    <source>
        <dbReference type="ARBA" id="ARBA00048258"/>
    </source>
</evidence>